<comment type="caution">
    <text evidence="2">The sequence shown here is derived from an EMBL/GenBank/DDBJ whole genome shotgun (WGS) entry which is preliminary data.</text>
</comment>
<organism evidence="2 3">
    <name type="scientific">Thelephora terrestris</name>
    <dbReference type="NCBI Taxonomy" id="56493"/>
    <lineage>
        <taxon>Eukaryota</taxon>
        <taxon>Fungi</taxon>
        <taxon>Dikarya</taxon>
        <taxon>Basidiomycota</taxon>
        <taxon>Agaricomycotina</taxon>
        <taxon>Agaricomycetes</taxon>
        <taxon>Thelephorales</taxon>
        <taxon>Thelephoraceae</taxon>
        <taxon>Thelephora</taxon>
    </lineage>
</organism>
<dbReference type="SUPFAM" id="SSF56112">
    <property type="entry name" value="Protein kinase-like (PK-like)"/>
    <property type="match status" value="1"/>
</dbReference>
<dbReference type="AlphaFoldDB" id="A0A9P6L8P9"/>
<keyword evidence="3" id="KW-1185">Reference proteome</keyword>
<name>A0A9P6L8P9_9AGAM</name>
<dbReference type="EMBL" id="WIUZ02000005">
    <property type="protein sequence ID" value="KAF9786989.1"/>
    <property type="molecule type" value="Genomic_DNA"/>
</dbReference>
<dbReference type="Gene3D" id="1.10.510.10">
    <property type="entry name" value="Transferase(Phosphotransferase) domain 1"/>
    <property type="match status" value="1"/>
</dbReference>
<evidence type="ECO:0000313" key="2">
    <source>
        <dbReference type="EMBL" id="KAF9786989.1"/>
    </source>
</evidence>
<evidence type="ECO:0000313" key="3">
    <source>
        <dbReference type="Proteomes" id="UP000736335"/>
    </source>
</evidence>
<evidence type="ECO:0008006" key="4">
    <source>
        <dbReference type="Google" id="ProtNLM"/>
    </source>
</evidence>
<evidence type="ECO:0000256" key="1">
    <source>
        <dbReference type="SAM" id="MobiDB-lite"/>
    </source>
</evidence>
<feature type="compositionally biased region" description="Basic and acidic residues" evidence="1">
    <location>
        <begin position="398"/>
        <end position="412"/>
    </location>
</feature>
<feature type="region of interest" description="Disordered" evidence="1">
    <location>
        <begin position="436"/>
        <end position="533"/>
    </location>
</feature>
<feature type="compositionally biased region" description="Basic and acidic residues" evidence="1">
    <location>
        <begin position="578"/>
        <end position="588"/>
    </location>
</feature>
<feature type="region of interest" description="Disordered" evidence="1">
    <location>
        <begin position="578"/>
        <end position="640"/>
    </location>
</feature>
<dbReference type="Proteomes" id="UP000736335">
    <property type="component" value="Unassembled WGS sequence"/>
</dbReference>
<reference evidence="2" key="1">
    <citation type="journal article" date="2020" name="Nat. Commun.">
        <title>Large-scale genome sequencing of mycorrhizal fungi provides insights into the early evolution of symbiotic traits.</title>
        <authorList>
            <person name="Miyauchi S."/>
            <person name="Kiss E."/>
            <person name="Kuo A."/>
            <person name="Drula E."/>
            <person name="Kohler A."/>
            <person name="Sanchez-Garcia M."/>
            <person name="Morin E."/>
            <person name="Andreopoulos B."/>
            <person name="Barry K.W."/>
            <person name="Bonito G."/>
            <person name="Buee M."/>
            <person name="Carver A."/>
            <person name="Chen C."/>
            <person name="Cichocki N."/>
            <person name="Clum A."/>
            <person name="Culley D."/>
            <person name="Crous P.W."/>
            <person name="Fauchery L."/>
            <person name="Girlanda M."/>
            <person name="Hayes R.D."/>
            <person name="Keri Z."/>
            <person name="LaButti K."/>
            <person name="Lipzen A."/>
            <person name="Lombard V."/>
            <person name="Magnuson J."/>
            <person name="Maillard F."/>
            <person name="Murat C."/>
            <person name="Nolan M."/>
            <person name="Ohm R.A."/>
            <person name="Pangilinan J."/>
            <person name="Pereira M.F."/>
            <person name="Perotto S."/>
            <person name="Peter M."/>
            <person name="Pfister S."/>
            <person name="Riley R."/>
            <person name="Sitrit Y."/>
            <person name="Stielow J.B."/>
            <person name="Szollosi G."/>
            <person name="Zifcakova L."/>
            <person name="Stursova M."/>
            <person name="Spatafora J.W."/>
            <person name="Tedersoo L."/>
            <person name="Vaario L.M."/>
            <person name="Yamada A."/>
            <person name="Yan M."/>
            <person name="Wang P."/>
            <person name="Xu J."/>
            <person name="Bruns T."/>
            <person name="Baldrian P."/>
            <person name="Vilgalys R."/>
            <person name="Dunand C."/>
            <person name="Henrissat B."/>
            <person name="Grigoriev I.V."/>
            <person name="Hibbett D."/>
            <person name="Nagy L.G."/>
            <person name="Martin F.M."/>
        </authorList>
    </citation>
    <scope>NUCLEOTIDE SEQUENCE</scope>
    <source>
        <strain evidence="2">UH-Tt-Lm1</strain>
    </source>
</reference>
<protein>
    <recommendedName>
        <fullName evidence="4">Protein kinase domain-containing protein</fullName>
    </recommendedName>
</protein>
<feature type="compositionally biased region" description="Basic and acidic residues" evidence="1">
    <location>
        <begin position="603"/>
        <end position="613"/>
    </location>
</feature>
<feature type="region of interest" description="Disordered" evidence="1">
    <location>
        <begin position="348"/>
        <end position="412"/>
    </location>
</feature>
<accession>A0A9P6L8P9</accession>
<proteinExistence type="predicted"/>
<reference evidence="2" key="2">
    <citation type="submission" date="2020-11" db="EMBL/GenBank/DDBJ databases">
        <authorList>
            <consortium name="DOE Joint Genome Institute"/>
            <person name="Kuo A."/>
            <person name="Miyauchi S."/>
            <person name="Kiss E."/>
            <person name="Drula E."/>
            <person name="Kohler A."/>
            <person name="Sanchez-Garcia M."/>
            <person name="Andreopoulos B."/>
            <person name="Barry K.W."/>
            <person name="Bonito G."/>
            <person name="Buee M."/>
            <person name="Carver A."/>
            <person name="Chen C."/>
            <person name="Cichocki N."/>
            <person name="Clum A."/>
            <person name="Culley D."/>
            <person name="Crous P.W."/>
            <person name="Fauchery L."/>
            <person name="Girlanda M."/>
            <person name="Hayes R."/>
            <person name="Keri Z."/>
            <person name="Labutti K."/>
            <person name="Lipzen A."/>
            <person name="Lombard V."/>
            <person name="Magnuson J."/>
            <person name="Maillard F."/>
            <person name="Morin E."/>
            <person name="Murat C."/>
            <person name="Nolan M."/>
            <person name="Ohm R."/>
            <person name="Pangilinan J."/>
            <person name="Pereira M."/>
            <person name="Perotto S."/>
            <person name="Peter M."/>
            <person name="Riley R."/>
            <person name="Sitrit Y."/>
            <person name="Stielow B."/>
            <person name="Szollosi G."/>
            <person name="Zifcakova L."/>
            <person name="Stursova M."/>
            <person name="Spatafora J.W."/>
            <person name="Tedersoo L."/>
            <person name="Vaario L.-M."/>
            <person name="Yamada A."/>
            <person name="Yan M."/>
            <person name="Wang P."/>
            <person name="Xu J."/>
            <person name="Bruns T."/>
            <person name="Baldrian P."/>
            <person name="Vilgalys R."/>
            <person name="Henrissat B."/>
            <person name="Grigoriev I.V."/>
            <person name="Hibbett D."/>
            <person name="Nagy L.G."/>
            <person name="Martin F.M."/>
        </authorList>
    </citation>
    <scope>NUCLEOTIDE SEQUENCE</scope>
    <source>
        <strain evidence="2">UH-Tt-Lm1</strain>
    </source>
</reference>
<dbReference type="OrthoDB" id="2687876at2759"/>
<gene>
    <name evidence="2" type="ORF">BJ322DRAFT_1107073</name>
</gene>
<dbReference type="InterPro" id="IPR011009">
    <property type="entry name" value="Kinase-like_dom_sf"/>
</dbReference>
<sequence>MKLTSGSTPVPQTFMPFGRYADVGARKIKCSRPGLRLHVGSASTLYLSKGTLLGKDITYISQVWNAWDPESAQMFYEQVLPYIHPQTLRPLMGVCAPTVIGIHSIAAGGFSLAMELPHPIGWRPADPYISLELKEKVIVAFQSIHGRNILHNDVKLENILIGDDDEVTIVDFCKTVVDPVPADLALEMRAVKFMLDYEGAKEMEYEKLRRAESRVGKDFRRSWLRQAAERLGLADGAECEEPSSRDEVDFPPFSRKCLMKWDSEVVTEGTTHCPGWRGERFEVPEDMRSPSWPGIEEHTPLGTPTYQQLNSMTAFDHNPFDSRNQGMEQCHYFSSLWLSLPESAESGLKETFGSSSSSSTPTDLSDYATVSERSSASETEPSEKRRPDTPSYVRKRLRTEDLTRPDDYSYEIKRARRAKSLEHIAKYEDQISWATYRTEGLWPSPKPKGKERAPSHLVASPRGTSPPESDLLTLSGLSPDPNKSAAGGKRSTTGSPRGRTLAFADPHRSSPSIRRTLAIDPPQGSRPKDEKRYSVVVVDGDEEEKVWYMSREALQDVKGYLQVKKATGAAMEMRVEKDIRHSHPRAERVPCPSSTWPTRKRTSTPEDSKEEPRKPKRRRSWPEVEPYVSKPPAGSLFCSS</sequence>